<organism evidence="7 8">
    <name type="scientific">Desulfonema magnum</name>
    <dbReference type="NCBI Taxonomy" id="45655"/>
    <lineage>
        <taxon>Bacteria</taxon>
        <taxon>Pseudomonadati</taxon>
        <taxon>Thermodesulfobacteriota</taxon>
        <taxon>Desulfobacteria</taxon>
        <taxon>Desulfobacterales</taxon>
        <taxon>Desulfococcaceae</taxon>
        <taxon>Desulfonema</taxon>
    </lineage>
</organism>
<dbReference type="InterPro" id="IPR000634">
    <property type="entry name" value="Ser/Thr_deHydtase_PyrdxlP-BS"/>
</dbReference>
<evidence type="ECO:0000313" key="8">
    <source>
        <dbReference type="Proteomes" id="UP000663722"/>
    </source>
</evidence>
<evidence type="ECO:0000256" key="2">
    <source>
        <dbReference type="ARBA" id="ARBA00010869"/>
    </source>
</evidence>
<dbReference type="PROSITE" id="PS00165">
    <property type="entry name" value="DEHYDRATASE_SER_THR"/>
    <property type="match status" value="1"/>
</dbReference>
<dbReference type="InterPro" id="IPR001926">
    <property type="entry name" value="TrpB-like_PALP"/>
</dbReference>
<protein>
    <submittedName>
        <fullName evidence="7">L-threonine dehydratase biosynthetic</fullName>
    </submittedName>
</protein>
<comment type="catalytic activity">
    <reaction evidence="5">
        <text>L-serine = pyruvate + NH4(+)</text>
        <dbReference type="Rhea" id="RHEA:19169"/>
        <dbReference type="ChEBI" id="CHEBI:15361"/>
        <dbReference type="ChEBI" id="CHEBI:28938"/>
        <dbReference type="ChEBI" id="CHEBI:33384"/>
        <dbReference type="EC" id="4.3.1.17"/>
    </reaction>
</comment>
<dbReference type="PANTHER" id="PTHR48078">
    <property type="entry name" value="THREONINE DEHYDRATASE, MITOCHONDRIAL-RELATED"/>
    <property type="match status" value="1"/>
</dbReference>
<proteinExistence type="inferred from homology"/>
<dbReference type="PROSITE" id="PS51671">
    <property type="entry name" value="ACT"/>
    <property type="match status" value="1"/>
</dbReference>
<dbReference type="InterPro" id="IPR044561">
    <property type="entry name" value="ACT_ThrD-II-like"/>
</dbReference>
<dbReference type="GO" id="GO:0030170">
    <property type="term" value="F:pyridoxal phosphate binding"/>
    <property type="evidence" value="ECO:0007669"/>
    <property type="project" value="InterPro"/>
</dbReference>
<keyword evidence="3" id="KW-0663">Pyridoxal phosphate</keyword>
<evidence type="ECO:0000313" key="7">
    <source>
        <dbReference type="EMBL" id="QTA89982.1"/>
    </source>
</evidence>
<evidence type="ECO:0000259" key="6">
    <source>
        <dbReference type="PROSITE" id="PS51671"/>
    </source>
</evidence>
<feature type="domain" description="ACT" evidence="6">
    <location>
        <begin position="340"/>
        <end position="414"/>
    </location>
</feature>
<dbReference type="GO" id="GO:0006567">
    <property type="term" value="P:L-threonine catabolic process"/>
    <property type="evidence" value="ECO:0007669"/>
    <property type="project" value="InterPro"/>
</dbReference>
<gene>
    <name evidence="7" type="primary">ilvA</name>
    <name evidence="7" type="ORF">dnm_060420</name>
</gene>
<dbReference type="InterPro" id="IPR050147">
    <property type="entry name" value="Ser/Thr_Dehydratase"/>
</dbReference>
<dbReference type="NCBIfam" id="TIGR01127">
    <property type="entry name" value="ilvA_1Cterm"/>
    <property type="match status" value="1"/>
</dbReference>
<dbReference type="FunFam" id="3.40.50.1100:FF:000007">
    <property type="entry name" value="L-threonine dehydratase catabolic TdcB"/>
    <property type="match status" value="1"/>
</dbReference>
<dbReference type="InterPro" id="IPR036052">
    <property type="entry name" value="TrpB-like_PALP_sf"/>
</dbReference>
<dbReference type="SUPFAM" id="SSF53686">
    <property type="entry name" value="Tryptophan synthase beta subunit-like PLP-dependent enzymes"/>
    <property type="match status" value="1"/>
</dbReference>
<dbReference type="Proteomes" id="UP000663722">
    <property type="component" value="Chromosome"/>
</dbReference>
<dbReference type="PANTHER" id="PTHR48078:SF6">
    <property type="entry name" value="L-THREONINE DEHYDRATASE CATABOLIC TDCB"/>
    <property type="match status" value="1"/>
</dbReference>
<dbReference type="Pfam" id="PF00291">
    <property type="entry name" value="PALP"/>
    <property type="match status" value="1"/>
</dbReference>
<dbReference type="EMBL" id="CP061800">
    <property type="protein sequence ID" value="QTA89982.1"/>
    <property type="molecule type" value="Genomic_DNA"/>
</dbReference>
<keyword evidence="4" id="KW-0456">Lyase</keyword>
<dbReference type="InterPro" id="IPR005789">
    <property type="entry name" value="Thr_deHydtase_catblc"/>
</dbReference>
<dbReference type="Gene3D" id="3.40.50.1100">
    <property type="match status" value="2"/>
</dbReference>
<comment type="cofactor">
    <cofactor evidence="1">
        <name>pyridoxal 5'-phosphate</name>
        <dbReference type="ChEBI" id="CHEBI:597326"/>
    </cofactor>
</comment>
<dbReference type="FunFam" id="3.40.50.1100:FF:000005">
    <property type="entry name" value="Threonine dehydratase catabolic"/>
    <property type="match status" value="1"/>
</dbReference>
<dbReference type="CDD" id="cd01562">
    <property type="entry name" value="Thr-dehyd"/>
    <property type="match status" value="1"/>
</dbReference>
<dbReference type="GO" id="GO:0004794">
    <property type="term" value="F:threonine deaminase activity"/>
    <property type="evidence" value="ECO:0007669"/>
    <property type="project" value="InterPro"/>
</dbReference>
<accession>A0A975GQL1</accession>
<evidence type="ECO:0000256" key="3">
    <source>
        <dbReference type="ARBA" id="ARBA00022898"/>
    </source>
</evidence>
<comment type="similarity">
    <text evidence="2">Belongs to the serine/threonine dehydratase family.</text>
</comment>
<dbReference type="KEGG" id="dmm:dnm_060420"/>
<dbReference type="InterPro" id="IPR002912">
    <property type="entry name" value="ACT_dom"/>
</dbReference>
<evidence type="ECO:0000256" key="1">
    <source>
        <dbReference type="ARBA" id="ARBA00001933"/>
    </source>
</evidence>
<evidence type="ECO:0000256" key="4">
    <source>
        <dbReference type="ARBA" id="ARBA00023239"/>
    </source>
</evidence>
<keyword evidence="8" id="KW-1185">Reference proteome</keyword>
<dbReference type="GO" id="GO:0006565">
    <property type="term" value="P:L-serine catabolic process"/>
    <property type="evidence" value="ECO:0007669"/>
    <property type="project" value="TreeGrafter"/>
</dbReference>
<name>A0A975GQL1_9BACT</name>
<dbReference type="GO" id="GO:0009097">
    <property type="term" value="P:isoleucine biosynthetic process"/>
    <property type="evidence" value="ECO:0007669"/>
    <property type="project" value="TreeGrafter"/>
</dbReference>
<reference evidence="7" key="1">
    <citation type="journal article" date="2021" name="Microb. Physiol.">
        <title>Proteogenomic Insights into the Physiology of Marine, Sulfate-Reducing, Filamentous Desulfonema limicola and Desulfonema magnum.</title>
        <authorList>
            <person name="Schnaars V."/>
            <person name="Wohlbrand L."/>
            <person name="Scheve S."/>
            <person name="Hinrichs C."/>
            <person name="Reinhardt R."/>
            <person name="Rabus R."/>
        </authorList>
    </citation>
    <scope>NUCLEOTIDE SEQUENCE</scope>
    <source>
        <strain evidence="7">4be13</strain>
    </source>
</reference>
<dbReference type="AlphaFoldDB" id="A0A975GQL1"/>
<dbReference type="GO" id="GO:0003941">
    <property type="term" value="F:L-serine ammonia-lyase activity"/>
    <property type="evidence" value="ECO:0007669"/>
    <property type="project" value="UniProtKB-EC"/>
</dbReference>
<sequence>MVEKTSWGKGTQMITIDTIQQAATIIKGRVIRTPLVHSPTFSRMFGGEIYLKLENLQKTGAFKIRGATHKLLKHLKKIGSGGVVAASAGNHAQGVALAAKQAGIASTIVMPEWASISKQEATRGYGGKVVIAGQSVAESLSKAQELAGKGKTFVHPFDDADIIAGQGSIALEILEDLKHADIILVPIGGGGLISGIAVAAKTIRPDIKVIGVQAAVCPSAFESCRQGKVTKVESEALSIADGITVKQTGELTFKIIRKYVDEVVLVEEQHIAAAILMLLERKKVLAEGAGAVTLAALLSRTIVIPSGKKAVLLISGGNLDSPLLGRIIGKGLVTHGRIMRLRVHLSDTPGSLSRLLDQVAYLKANVLHIYHDRNVKDIPINISCVEIELETRSSAHIDHICGELQKAGYEMELK</sequence>
<dbReference type="CDD" id="cd04886">
    <property type="entry name" value="ACT_ThrD-II-like"/>
    <property type="match status" value="1"/>
</dbReference>
<evidence type="ECO:0000256" key="5">
    <source>
        <dbReference type="ARBA" id="ARBA00049406"/>
    </source>
</evidence>